<keyword evidence="2" id="KW-1185">Reference proteome</keyword>
<reference evidence="1 2" key="1">
    <citation type="submission" date="2021-01" db="EMBL/GenBank/DDBJ databases">
        <title>Draft Genome Sequence and Polyhydroxyalkanoate Biosynthetic Potential of Jeongeupia naejangsanensis Type Strain DSM 24253.</title>
        <authorList>
            <person name="Turrini P."/>
            <person name="Artuso I."/>
            <person name="Lugli G.A."/>
            <person name="Frangipani E."/>
            <person name="Ventura M."/>
            <person name="Visca P."/>
        </authorList>
    </citation>
    <scope>NUCLEOTIDE SEQUENCE [LARGE SCALE GENOMIC DNA]</scope>
    <source>
        <strain evidence="1 2">DSM 24253</strain>
    </source>
</reference>
<comment type="caution">
    <text evidence="1">The sequence shown here is derived from an EMBL/GenBank/DDBJ whole genome shotgun (WGS) entry which is preliminary data.</text>
</comment>
<evidence type="ECO:0000313" key="2">
    <source>
        <dbReference type="Proteomes" id="UP000809431"/>
    </source>
</evidence>
<proteinExistence type="predicted"/>
<organism evidence="1 2">
    <name type="scientific">Jeongeupia naejangsanensis</name>
    <dbReference type="NCBI Taxonomy" id="613195"/>
    <lineage>
        <taxon>Bacteria</taxon>
        <taxon>Pseudomonadati</taxon>
        <taxon>Pseudomonadota</taxon>
        <taxon>Betaproteobacteria</taxon>
        <taxon>Neisseriales</taxon>
        <taxon>Chitinibacteraceae</taxon>
        <taxon>Jeongeupia</taxon>
    </lineage>
</organism>
<accession>A0ABS2BGI1</accession>
<evidence type="ECO:0000313" key="1">
    <source>
        <dbReference type="EMBL" id="MBM3114575.1"/>
    </source>
</evidence>
<dbReference type="RefSeq" id="WP_203536259.1">
    <property type="nucleotide sequence ID" value="NZ_JAESND010000001.1"/>
</dbReference>
<dbReference type="EMBL" id="JAESND010000001">
    <property type="protein sequence ID" value="MBM3114575.1"/>
    <property type="molecule type" value="Genomic_DNA"/>
</dbReference>
<protein>
    <submittedName>
        <fullName evidence="1">Uncharacterized protein</fullName>
    </submittedName>
</protein>
<sequence length="329" mass="36241">MDIRKYMAASLVVLSSGAWAEIDDGCRDVLTYSARNYSVETADIGVALKIYDQYCENDQARSGVNFNAGLEAVIKSVPVKFNLGFGSAEERTKHFCKTFDSDYKKSESYYRSVSSVVNETTNSWLACKSLAGQGVLFRPRIAQTLIVIEVARTNASPASVQGITYDTNLLSCSVPDSDTSKKRVNADANTTKALTDSYWPITCIRKPQSQKRETVYPKVDISIGTTKGAFMLPVDADAVYPYQWSSDLQRQMKTNSEAISVLSSRTAEASSIQVYQCPKGTAPGFVSNGDWGYYGCQGQITTSDKCESIAYPHRQTQDCKSIGSLRLYK</sequence>
<name>A0ABS2BGI1_9NEIS</name>
<dbReference type="Proteomes" id="UP000809431">
    <property type="component" value="Unassembled WGS sequence"/>
</dbReference>
<gene>
    <name evidence="1" type="ORF">JMJ54_01925</name>
</gene>